<keyword evidence="7" id="KW-1185">Reference proteome</keyword>
<dbReference type="GO" id="GO:0008270">
    <property type="term" value="F:zinc ion binding"/>
    <property type="evidence" value="ECO:0007669"/>
    <property type="project" value="UniProtKB-KW"/>
</dbReference>
<dbReference type="VEuPathDB" id="ToxoDB:EPH_0022470"/>
<keyword evidence="2" id="KW-0479">Metal-binding</keyword>
<evidence type="ECO:0000256" key="3">
    <source>
        <dbReference type="ARBA" id="ARBA00022771"/>
    </source>
</evidence>
<keyword evidence="3" id="KW-0863">Zinc-finger</keyword>
<gene>
    <name evidence="6" type="ORF">EPH_0022470</name>
</gene>
<name>U6G7V6_9EIME</name>
<dbReference type="Gene3D" id="2.40.50.140">
    <property type="entry name" value="Nucleic acid-binding proteins"/>
    <property type="match status" value="2"/>
</dbReference>
<dbReference type="FunFam" id="2.40.50.140:FF:000041">
    <property type="entry name" value="Replication protein A subunit"/>
    <property type="match status" value="1"/>
</dbReference>
<dbReference type="CDD" id="cd04474">
    <property type="entry name" value="RPA1_DBD_A"/>
    <property type="match status" value="1"/>
</dbReference>
<evidence type="ECO:0000256" key="4">
    <source>
        <dbReference type="ARBA" id="ARBA00022833"/>
    </source>
</evidence>
<dbReference type="EMBL" id="HG690990">
    <property type="protein sequence ID" value="CDI75557.1"/>
    <property type="molecule type" value="Genomic_DNA"/>
</dbReference>
<reference evidence="6" key="2">
    <citation type="submission" date="2013-10" db="EMBL/GenBank/DDBJ databases">
        <authorList>
            <person name="Aslett M."/>
        </authorList>
    </citation>
    <scope>NUCLEOTIDE SEQUENCE [LARGE SCALE GENOMIC DNA]</scope>
    <source>
        <strain evidence="6">Houghton</strain>
    </source>
</reference>
<evidence type="ECO:0000256" key="1">
    <source>
        <dbReference type="ARBA" id="ARBA00005690"/>
    </source>
</evidence>
<dbReference type="OrthoDB" id="1751331at2759"/>
<keyword evidence="5" id="KW-0238">DNA-binding</keyword>
<protein>
    <submittedName>
        <fullName evidence="6">Uncharacterized protein</fullName>
    </submittedName>
</protein>
<dbReference type="SUPFAM" id="SSF50249">
    <property type="entry name" value="Nucleic acid-binding proteins"/>
    <property type="match status" value="1"/>
</dbReference>
<keyword evidence="4" id="KW-0862">Zinc</keyword>
<dbReference type="Proteomes" id="UP000018201">
    <property type="component" value="Unassembled WGS sequence"/>
</dbReference>
<dbReference type="InterPro" id="IPR012340">
    <property type="entry name" value="NA-bd_OB-fold"/>
</dbReference>
<organism evidence="6 7">
    <name type="scientific">Eimeria praecox</name>
    <dbReference type="NCBI Taxonomy" id="51316"/>
    <lineage>
        <taxon>Eukaryota</taxon>
        <taxon>Sar</taxon>
        <taxon>Alveolata</taxon>
        <taxon>Apicomplexa</taxon>
        <taxon>Conoidasida</taxon>
        <taxon>Coccidia</taxon>
        <taxon>Eucoccidiorida</taxon>
        <taxon>Eimeriorina</taxon>
        <taxon>Eimeriidae</taxon>
        <taxon>Eimeria</taxon>
    </lineage>
</organism>
<evidence type="ECO:0000256" key="2">
    <source>
        <dbReference type="ARBA" id="ARBA00022723"/>
    </source>
</evidence>
<evidence type="ECO:0000313" key="6">
    <source>
        <dbReference type="EMBL" id="CDI75557.1"/>
    </source>
</evidence>
<reference evidence="6" key="1">
    <citation type="submission" date="2013-10" db="EMBL/GenBank/DDBJ databases">
        <title>Genomic analysis of the causative agents of coccidiosis in chickens.</title>
        <authorList>
            <person name="Reid A.J."/>
            <person name="Blake D."/>
            <person name="Billington K."/>
            <person name="Browne H."/>
            <person name="Dunn M."/>
            <person name="Hung S."/>
            <person name="Kawahara F."/>
            <person name="Miranda-Saavedra D."/>
            <person name="Mourier T."/>
            <person name="Nagra H."/>
            <person name="Otto T.D."/>
            <person name="Rawlings N."/>
            <person name="Sanchez A."/>
            <person name="Sanders M."/>
            <person name="Subramaniam C."/>
            <person name="Tay Y."/>
            <person name="Dear P."/>
            <person name="Doerig C."/>
            <person name="Gruber A."/>
            <person name="Parkinson J."/>
            <person name="Shirley M."/>
            <person name="Wan K.L."/>
            <person name="Berriman M."/>
            <person name="Tomley F."/>
            <person name="Pain A."/>
        </authorList>
    </citation>
    <scope>NUCLEOTIDE SEQUENCE [LARGE SCALE GENOMIC DNA]</scope>
    <source>
        <strain evidence="6">Houghton</strain>
    </source>
</reference>
<accession>U6G7V6</accession>
<comment type="similarity">
    <text evidence="1">Belongs to the replication factor A protein 1 family.</text>
</comment>
<evidence type="ECO:0000313" key="7">
    <source>
        <dbReference type="Proteomes" id="UP000018201"/>
    </source>
</evidence>
<sequence>MLDSNGPPSERFLSISSLNPYVHRWQIKARVVDKSPLQTTKNNSKFFHVDVTDSAGDLIRAKFWGDAAEKWHGALEKGKVRPISFVRRWIAETVGIPVAAAHTAAVQRFSGLQVYCFSRGRVNVANKRFSTLSNNYELSFSTEADIKPAEDDGSIHAKRRQELELRFQLNTEMHMNCIRILECVSSLDTP</sequence>
<evidence type="ECO:0000256" key="5">
    <source>
        <dbReference type="ARBA" id="ARBA00023125"/>
    </source>
</evidence>
<dbReference type="AlphaFoldDB" id="U6G7V6"/>
<proteinExistence type="inferred from homology"/>
<dbReference type="GO" id="GO:0003677">
    <property type="term" value="F:DNA binding"/>
    <property type="evidence" value="ECO:0007669"/>
    <property type="project" value="UniProtKB-KW"/>
</dbReference>